<protein>
    <submittedName>
        <fullName evidence="2">Uncharacterized protein</fullName>
    </submittedName>
</protein>
<dbReference type="EMBL" id="JAACFV010000025">
    <property type="protein sequence ID" value="KAF7510888.1"/>
    <property type="molecule type" value="Genomic_DNA"/>
</dbReference>
<keyword evidence="1" id="KW-0812">Transmembrane</keyword>
<keyword evidence="1" id="KW-1133">Transmembrane helix</keyword>
<keyword evidence="3" id="KW-1185">Reference proteome</keyword>
<feature type="transmembrane region" description="Helical" evidence="1">
    <location>
        <begin position="37"/>
        <end position="58"/>
    </location>
</feature>
<comment type="caution">
    <text evidence="2">The sequence shown here is derived from an EMBL/GenBank/DDBJ whole genome shotgun (WGS) entry which is preliminary data.</text>
</comment>
<keyword evidence="1" id="KW-0472">Membrane</keyword>
<evidence type="ECO:0000313" key="3">
    <source>
        <dbReference type="Proteomes" id="UP000606974"/>
    </source>
</evidence>
<reference evidence="2" key="1">
    <citation type="submission" date="2020-02" db="EMBL/GenBank/DDBJ databases">
        <authorList>
            <person name="Palmer J.M."/>
        </authorList>
    </citation>
    <scope>NUCLEOTIDE SEQUENCE</scope>
    <source>
        <strain evidence="2">EPUS1.4</strain>
        <tissue evidence="2">Thallus</tissue>
    </source>
</reference>
<accession>A0A8H7AKS7</accession>
<dbReference type="AlphaFoldDB" id="A0A8H7AKS7"/>
<name>A0A8H7AKS7_9EURO</name>
<dbReference type="Proteomes" id="UP000606974">
    <property type="component" value="Unassembled WGS sequence"/>
</dbReference>
<evidence type="ECO:0000256" key="1">
    <source>
        <dbReference type="SAM" id="Phobius"/>
    </source>
</evidence>
<organism evidence="2 3">
    <name type="scientific">Endocarpon pusillum</name>
    <dbReference type="NCBI Taxonomy" id="364733"/>
    <lineage>
        <taxon>Eukaryota</taxon>
        <taxon>Fungi</taxon>
        <taxon>Dikarya</taxon>
        <taxon>Ascomycota</taxon>
        <taxon>Pezizomycotina</taxon>
        <taxon>Eurotiomycetes</taxon>
        <taxon>Chaetothyriomycetidae</taxon>
        <taxon>Verrucariales</taxon>
        <taxon>Verrucariaceae</taxon>
        <taxon>Endocarpon</taxon>
    </lineage>
</organism>
<sequence>MELGFEDCYDYNGWLDYTACGNYLPCLPVVRKSTGAYWSHIALSNWIATSVVISAVVIRTSVTIHTTLSTSLLALATMKTGVALHRILRVPIKHTIRQLRPARATAAPPWMAKHSPNPSICSLVHLAGILTILLQPSSTPLVADLAPAPVETFANVTNNAVMPTEDYAALFAGIGRTPSSQVQ</sequence>
<evidence type="ECO:0000313" key="2">
    <source>
        <dbReference type="EMBL" id="KAF7510888.1"/>
    </source>
</evidence>
<dbReference type="OrthoDB" id="5428040at2759"/>
<gene>
    <name evidence="2" type="ORF">GJ744_005718</name>
</gene>
<proteinExistence type="predicted"/>